<keyword evidence="4 6" id="KW-1133">Transmembrane helix</keyword>
<keyword evidence="9" id="KW-1185">Reference proteome</keyword>
<keyword evidence="2 6" id="KW-0813">Transport</keyword>
<dbReference type="PANTHER" id="PTHR30177:SF33">
    <property type="entry name" value="POSSIBLE OSMOPROTECTANT (GLYCINE BETAINE_CARNITINE_CHOLINE_L-PROLINE) TRANSPORT INTEGRAL MEMBRANE PROTEIN ABC TRANSPORTER PROZ"/>
    <property type="match status" value="1"/>
</dbReference>
<dbReference type="SUPFAM" id="SSF161098">
    <property type="entry name" value="MetI-like"/>
    <property type="match status" value="1"/>
</dbReference>
<gene>
    <name evidence="8" type="ORF">G9H71_16735</name>
</gene>
<evidence type="ECO:0000256" key="6">
    <source>
        <dbReference type="RuleBase" id="RU363032"/>
    </source>
</evidence>
<dbReference type="Pfam" id="PF00528">
    <property type="entry name" value="BPD_transp_1"/>
    <property type="match status" value="1"/>
</dbReference>
<dbReference type="Gene3D" id="1.10.3720.10">
    <property type="entry name" value="MetI-like"/>
    <property type="match status" value="1"/>
</dbReference>
<feature type="transmembrane region" description="Helical" evidence="6">
    <location>
        <begin position="33"/>
        <end position="53"/>
    </location>
</feature>
<dbReference type="Proteomes" id="UP000800981">
    <property type="component" value="Unassembled WGS sequence"/>
</dbReference>
<dbReference type="PANTHER" id="PTHR30177">
    <property type="entry name" value="GLYCINE BETAINE/L-PROLINE TRANSPORT SYSTEM PERMEASE PROTEIN PROW"/>
    <property type="match status" value="1"/>
</dbReference>
<dbReference type="InterPro" id="IPR000515">
    <property type="entry name" value="MetI-like"/>
</dbReference>
<comment type="subcellular location">
    <subcellularLocation>
        <location evidence="6">Cell membrane</location>
        <topology evidence="6">Multi-pass membrane protein</topology>
    </subcellularLocation>
    <subcellularLocation>
        <location evidence="1">Membrane</location>
        <topology evidence="1">Multi-pass membrane protein</topology>
    </subcellularLocation>
</comment>
<evidence type="ECO:0000259" key="7">
    <source>
        <dbReference type="PROSITE" id="PS50928"/>
    </source>
</evidence>
<evidence type="ECO:0000256" key="5">
    <source>
        <dbReference type="ARBA" id="ARBA00023136"/>
    </source>
</evidence>
<keyword evidence="5 6" id="KW-0472">Membrane</keyword>
<feature type="transmembrane region" description="Helical" evidence="6">
    <location>
        <begin position="142"/>
        <end position="170"/>
    </location>
</feature>
<evidence type="ECO:0000313" key="9">
    <source>
        <dbReference type="Proteomes" id="UP000800981"/>
    </source>
</evidence>
<reference evidence="8 9" key="1">
    <citation type="submission" date="2020-03" db="EMBL/GenBank/DDBJ databases">
        <title>Two novel Motilibacter sp.</title>
        <authorList>
            <person name="Liu S."/>
        </authorList>
    </citation>
    <scope>NUCLEOTIDE SEQUENCE [LARGE SCALE GENOMIC DNA]</scope>
    <source>
        <strain evidence="8 9">E257</strain>
    </source>
</reference>
<organism evidence="8 9">
    <name type="scientific">Motilibacter deserti</name>
    <dbReference type="NCBI Taxonomy" id="2714956"/>
    <lineage>
        <taxon>Bacteria</taxon>
        <taxon>Bacillati</taxon>
        <taxon>Actinomycetota</taxon>
        <taxon>Actinomycetes</taxon>
        <taxon>Motilibacterales</taxon>
        <taxon>Motilibacteraceae</taxon>
        <taxon>Motilibacter</taxon>
    </lineage>
</organism>
<dbReference type="CDD" id="cd06261">
    <property type="entry name" value="TM_PBP2"/>
    <property type="match status" value="1"/>
</dbReference>
<evidence type="ECO:0000256" key="3">
    <source>
        <dbReference type="ARBA" id="ARBA00022692"/>
    </source>
</evidence>
<dbReference type="EMBL" id="JAANNP010000029">
    <property type="protein sequence ID" value="NHC15427.1"/>
    <property type="molecule type" value="Genomic_DNA"/>
</dbReference>
<evidence type="ECO:0000256" key="2">
    <source>
        <dbReference type="ARBA" id="ARBA00022448"/>
    </source>
</evidence>
<feature type="transmembrane region" description="Helical" evidence="6">
    <location>
        <begin position="94"/>
        <end position="113"/>
    </location>
</feature>
<keyword evidence="3 6" id="KW-0812">Transmembrane</keyword>
<dbReference type="PROSITE" id="PS50928">
    <property type="entry name" value="ABC_TM1"/>
    <property type="match status" value="1"/>
</dbReference>
<comment type="caution">
    <text evidence="8">The sequence shown here is derived from an EMBL/GenBank/DDBJ whole genome shotgun (WGS) entry which is preliminary data.</text>
</comment>
<dbReference type="InterPro" id="IPR051204">
    <property type="entry name" value="ABC_transp_perm/SBD"/>
</dbReference>
<evidence type="ECO:0000313" key="8">
    <source>
        <dbReference type="EMBL" id="NHC15427.1"/>
    </source>
</evidence>
<protein>
    <submittedName>
        <fullName evidence="8">ABC transporter permease subunit</fullName>
    </submittedName>
</protein>
<dbReference type="InterPro" id="IPR035906">
    <property type="entry name" value="MetI-like_sf"/>
</dbReference>
<comment type="similarity">
    <text evidence="6">Belongs to the binding-protein-dependent transport system permease family.</text>
</comment>
<accession>A0ABX0GX83</accession>
<proteinExistence type="inferred from homology"/>
<evidence type="ECO:0000256" key="4">
    <source>
        <dbReference type="ARBA" id="ARBA00022989"/>
    </source>
</evidence>
<feature type="transmembrane region" description="Helical" evidence="6">
    <location>
        <begin position="190"/>
        <end position="214"/>
    </location>
</feature>
<feature type="transmembrane region" description="Helical" evidence="6">
    <location>
        <begin position="60"/>
        <end position="82"/>
    </location>
</feature>
<evidence type="ECO:0000256" key="1">
    <source>
        <dbReference type="ARBA" id="ARBA00004141"/>
    </source>
</evidence>
<name>A0ABX0GX83_9ACTN</name>
<sequence length="238" mass="24592">MSYFSDAFRWLNDPLNWKGPDGVTARLVEHLEITGLAVLLGAVFALPLGVWLGHTGRGGALTVALTNASRAVPTLAALTILVVATGDLGNAPTIYALALFAAPPMLANAYVGVRAVDRDVVEAARGMGLSGLQSLVRVELPLALPLLMAGIRTAVVQVLATAPLAAYVGGGGLGRLIRSGFSTQDYGQTLAVALLVAALALAAEGLLAAVQWAVTPGRSLPIRRPRPVELTDPVPVRP</sequence>
<feature type="domain" description="ABC transmembrane type-1" evidence="7">
    <location>
        <begin position="27"/>
        <end position="207"/>
    </location>
</feature>